<protein>
    <submittedName>
        <fullName evidence="1">Uncharacterized protein</fullName>
    </submittedName>
</protein>
<proteinExistence type="predicted"/>
<gene>
    <name evidence="1" type="ORF">OPDIPICF_01022</name>
</gene>
<evidence type="ECO:0000313" key="1">
    <source>
        <dbReference type="EMBL" id="CAA0106075.1"/>
    </source>
</evidence>
<dbReference type="Proteomes" id="UP000441399">
    <property type="component" value="Unassembled WGS sequence"/>
</dbReference>
<dbReference type="EMBL" id="CACSIO010000012">
    <property type="protein sequence ID" value="CAA0106075.1"/>
    <property type="molecule type" value="Genomic_DNA"/>
</dbReference>
<sequence>MIPENSSDIIQSIEQLTPSAGPIDIVHFRDGKILAVSSDSLAFFKDRNSFNDPLGNGLLNNCDIPSDHALEDYTEGWVKEYRAGYIGLQDGKVLLITPIAVQLFQNKDDALRNNNQLASLDLPMTH</sequence>
<dbReference type="AlphaFoldDB" id="A0A5S9PP53"/>
<reference evidence="1 2" key="1">
    <citation type="submission" date="2019-11" db="EMBL/GenBank/DDBJ databases">
        <authorList>
            <person name="Holert J."/>
        </authorList>
    </citation>
    <scope>NUCLEOTIDE SEQUENCE [LARGE SCALE GENOMIC DNA]</scope>
    <source>
        <strain evidence="1">SB11_3</strain>
    </source>
</reference>
<organism evidence="1 2">
    <name type="scientific">BD1-7 clade bacterium</name>
    <dbReference type="NCBI Taxonomy" id="2029982"/>
    <lineage>
        <taxon>Bacteria</taxon>
        <taxon>Pseudomonadati</taxon>
        <taxon>Pseudomonadota</taxon>
        <taxon>Gammaproteobacteria</taxon>
        <taxon>Cellvibrionales</taxon>
        <taxon>Spongiibacteraceae</taxon>
        <taxon>BD1-7 clade</taxon>
    </lineage>
</organism>
<keyword evidence="2" id="KW-1185">Reference proteome</keyword>
<name>A0A5S9PP53_9GAMM</name>
<dbReference type="OrthoDB" id="6196008at2"/>
<evidence type="ECO:0000313" key="2">
    <source>
        <dbReference type="Proteomes" id="UP000441399"/>
    </source>
</evidence>
<accession>A0A5S9PP53</accession>